<reference evidence="8 9" key="1">
    <citation type="submission" date="2024-03" db="EMBL/GenBank/DDBJ databases">
        <title>Adaptation during the transition from Ophiocordyceps entomopathogen to insect associate is accompanied by gene loss and intensified selection.</title>
        <authorList>
            <person name="Ward C.M."/>
            <person name="Onetto C.A."/>
            <person name="Borneman A.R."/>
        </authorList>
    </citation>
    <scope>NUCLEOTIDE SEQUENCE [LARGE SCALE GENOMIC DNA]</scope>
    <source>
        <strain evidence="8">AWRI1</strain>
        <tissue evidence="8">Single Adult Female</tissue>
    </source>
</reference>
<dbReference type="GO" id="GO:0008528">
    <property type="term" value="F:G protein-coupled peptide receptor activity"/>
    <property type="evidence" value="ECO:0007669"/>
    <property type="project" value="InterPro"/>
</dbReference>
<sequence length="373" mass="42505">MNETPPFCGQELVTFSKFYAQHVHGYASLMICIVGSVANIINIIVLTRKDMISPTNVVLTGLAIADLAVLLDYVPYTCHIYLRPSSHSIRDRYTYGWALLVLWHSNFSQVFHTISIWLTVVLAVWRYIAVAYPQKNRDWCKMENTYKAVIAGYIVCPVLCIPVFLSFDVTPTMELLDDNGFQTKNDSLGTNITVYVVTMSNAEIIKENILQELNFVIYSVVFKLTPSVLLTILSLRLVCALVETKKRRQKLTSSLTRKNAKNVEKEKQTDRTTRMLLAVLILFLVTEVPQGILGSLTLLFGQTFFKDCYQKLGDIADILALTNSAINFSVYYMMSRQFRTTFKSLLSYNTDPSRKHFRLNEANNHTTTQMTHV</sequence>
<accession>A0AAN9TGS6</accession>
<comment type="caution">
    <text evidence="8">The sequence shown here is derived from an EMBL/GenBank/DDBJ whole genome shotgun (WGS) entry which is preliminary data.</text>
</comment>
<dbReference type="Pfam" id="PF10324">
    <property type="entry name" value="7TM_GPCR_Srw"/>
    <property type="match status" value="1"/>
</dbReference>
<keyword evidence="4 6" id="KW-1133">Transmembrane helix</keyword>
<feature type="transmembrane region" description="Helical" evidence="6">
    <location>
        <begin position="25"/>
        <end position="45"/>
    </location>
</feature>
<feature type="transmembrane region" description="Helical" evidence="6">
    <location>
        <begin position="110"/>
        <end position="128"/>
    </location>
</feature>
<dbReference type="InterPro" id="IPR017452">
    <property type="entry name" value="GPCR_Rhodpsn_7TM"/>
</dbReference>
<dbReference type="PANTHER" id="PTHR46273">
    <property type="entry name" value="MYOSUPPRESSIN RECEPTOR 1, ISOFORM B-RELATED"/>
    <property type="match status" value="1"/>
</dbReference>
<evidence type="ECO:0000259" key="7">
    <source>
        <dbReference type="PROSITE" id="PS50262"/>
    </source>
</evidence>
<feature type="transmembrane region" description="Helical" evidence="6">
    <location>
        <begin position="315"/>
        <end position="334"/>
    </location>
</feature>
<evidence type="ECO:0000313" key="9">
    <source>
        <dbReference type="Proteomes" id="UP001367676"/>
    </source>
</evidence>
<evidence type="ECO:0000256" key="1">
    <source>
        <dbReference type="ARBA" id="ARBA00004370"/>
    </source>
</evidence>
<evidence type="ECO:0000256" key="4">
    <source>
        <dbReference type="ARBA" id="ARBA00022989"/>
    </source>
</evidence>
<comment type="subcellular location">
    <subcellularLocation>
        <location evidence="1">Membrane</location>
    </subcellularLocation>
</comment>
<dbReference type="InterPro" id="IPR019427">
    <property type="entry name" value="7TM_GPCR_serpentine_rcpt_Srw"/>
</dbReference>
<dbReference type="GO" id="GO:0005886">
    <property type="term" value="C:plasma membrane"/>
    <property type="evidence" value="ECO:0007669"/>
    <property type="project" value="TreeGrafter"/>
</dbReference>
<evidence type="ECO:0000256" key="5">
    <source>
        <dbReference type="ARBA" id="ARBA00023136"/>
    </source>
</evidence>
<evidence type="ECO:0000256" key="3">
    <source>
        <dbReference type="ARBA" id="ARBA00022692"/>
    </source>
</evidence>
<keyword evidence="5 6" id="KW-0472">Membrane</keyword>
<evidence type="ECO:0000256" key="2">
    <source>
        <dbReference type="ARBA" id="ARBA00010663"/>
    </source>
</evidence>
<evidence type="ECO:0000256" key="6">
    <source>
        <dbReference type="SAM" id="Phobius"/>
    </source>
</evidence>
<feature type="transmembrane region" description="Helical" evidence="6">
    <location>
        <begin position="148"/>
        <end position="167"/>
    </location>
</feature>
<name>A0AAN9TGS6_9HEMI</name>
<feature type="transmembrane region" description="Helical" evidence="6">
    <location>
        <begin position="215"/>
        <end position="242"/>
    </location>
</feature>
<dbReference type="PROSITE" id="PS50262">
    <property type="entry name" value="G_PROTEIN_RECEP_F1_2"/>
    <property type="match status" value="1"/>
</dbReference>
<proteinExistence type="inferred from homology"/>
<organism evidence="8 9">
    <name type="scientific">Parthenolecanium corni</name>
    <dbReference type="NCBI Taxonomy" id="536013"/>
    <lineage>
        <taxon>Eukaryota</taxon>
        <taxon>Metazoa</taxon>
        <taxon>Ecdysozoa</taxon>
        <taxon>Arthropoda</taxon>
        <taxon>Hexapoda</taxon>
        <taxon>Insecta</taxon>
        <taxon>Pterygota</taxon>
        <taxon>Neoptera</taxon>
        <taxon>Paraneoptera</taxon>
        <taxon>Hemiptera</taxon>
        <taxon>Sternorrhyncha</taxon>
        <taxon>Coccoidea</taxon>
        <taxon>Coccidae</taxon>
        <taxon>Parthenolecanium</taxon>
    </lineage>
</organism>
<evidence type="ECO:0000313" key="8">
    <source>
        <dbReference type="EMBL" id="KAK7590870.1"/>
    </source>
</evidence>
<dbReference type="AlphaFoldDB" id="A0AAN9TGS6"/>
<dbReference type="PANTHER" id="PTHR46273:SF15">
    <property type="entry name" value="MYOSUPPRESSIN RECEPTOR 1, ISOFORM B-RELATED"/>
    <property type="match status" value="1"/>
</dbReference>
<dbReference type="InterPro" id="IPR053219">
    <property type="entry name" value="GPCR_Dmsr-1"/>
</dbReference>
<dbReference type="CDD" id="cd14978">
    <property type="entry name" value="7tmA_FMRFamide_R-like"/>
    <property type="match status" value="1"/>
</dbReference>
<dbReference type="EMBL" id="JBBCAQ010000022">
    <property type="protein sequence ID" value="KAK7590870.1"/>
    <property type="molecule type" value="Genomic_DNA"/>
</dbReference>
<dbReference type="Proteomes" id="UP001367676">
    <property type="component" value="Unassembled WGS sequence"/>
</dbReference>
<feature type="transmembrane region" description="Helical" evidence="6">
    <location>
        <begin position="57"/>
        <end position="76"/>
    </location>
</feature>
<dbReference type="PRINTS" id="PR00237">
    <property type="entry name" value="GPCRRHODOPSN"/>
</dbReference>
<dbReference type="InterPro" id="IPR000276">
    <property type="entry name" value="GPCR_Rhodpsn"/>
</dbReference>
<comment type="similarity">
    <text evidence="2">Belongs to the G-protein coupled receptor 1 family.</text>
</comment>
<dbReference type="Gene3D" id="1.20.1070.10">
    <property type="entry name" value="Rhodopsin 7-helix transmembrane proteins"/>
    <property type="match status" value="1"/>
</dbReference>
<keyword evidence="9" id="KW-1185">Reference proteome</keyword>
<feature type="domain" description="G-protein coupled receptors family 1 profile" evidence="7">
    <location>
        <begin position="38"/>
        <end position="331"/>
    </location>
</feature>
<feature type="transmembrane region" description="Helical" evidence="6">
    <location>
        <begin position="275"/>
        <end position="300"/>
    </location>
</feature>
<dbReference type="SUPFAM" id="SSF81321">
    <property type="entry name" value="Family A G protein-coupled receptor-like"/>
    <property type="match status" value="1"/>
</dbReference>
<gene>
    <name evidence="8" type="ORF">V9T40_002483</name>
</gene>
<protein>
    <recommendedName>
        <fullName evidence="7">G-protein coupled receptors family 1 profile domain-containing protein</fullName>
    </recommendedName>
</protein>
<keyword evidence="3 6" id="KW-0812">Transmembrane</keyword>